<evidence type="ECO:0000313" key="3">
    <source>
        <dbReference type="Proteomes" id="UP000801492"/>
    </source>
</evidence>
<dbReference type="EMBL" id="VTPC01008003">
    <property type="protein sequence ID" value="KAF2893421.1"/>
    <property type="molecule type" value="Genomic_DNA"/>
</dbReference>
<dbReference type="AlphaFoldDB" id="A0A8K0CXJ7"/>
<keyword evidence="3" id="KW-1185">Reference proteome</keyword>
<accession>A0A8K0CXJ7</accession>
<name>A0A8K0CXJ7_IGNLU</name>
<gene>
    <name evidence="2" type="ORF">ILUMI_12752</name>
</gene>
<proteinExistence type="predicted"/>
<protein>
    <submittedName>
        <fullName evidence="2">Uncharacterized protein</fullName>
    </submittedName>
</protein>
<reference evidence="2" key="1">
    <citation type="submission" date="2019-08" db="EMBL/GenBank/DDBJ databases">
        <title>The genome of the North American firefly Photinus pyralis.</title>
        <authorList>
            <consortium name="Photinus pyralis genome working group"/>
            <person name="Fallon T.R."/>
            <person name="Sander Lower S.E."/>
            <person name="Weng J.-K."/>
        </authorList>
    </citation>
    <scope>NUCLEOTIDE SEQUENCE</scope>
    <source>
        <strain evidence="2">TRF0915ILg1</strain>
        <tissue evidence="2">Whole body</tissue>
    </source>
</reference>
<sequence length="176" mass="21726">MMEEIKDMQKEQRENMKQINKLKEKNETLETELKETNKKIKRIERYNKRKHLVSTELPIEDSEHRTLKEELKLLINNILKNKNKLREIKEHRIYTDFDMTNKKREIQKEIRLIVKKEKDNELLEERKEESSRIKETKQEPDQNEENGKAITREELEESLKITGKMLKYTYKRRWER</sequence>
<evidence type="ECO:0000256" key="1">
    <source>
        <dbReference type="SAM" id="MobiDB-lite"/>
    </source>
</evidence>
<feature type="region of interest" description="Disordered" evidence="1">
    <location>
        <begin position="1"/>
        <end position="28"/>
    </location>
</feature>
<feature type="region of interest" description="Disordered" evidence="1">
    <location>
        <begin position="122"/>
        <end position="152"/>
    </location>
</feature>
<dbReference type="Proteomes" id="UP000801492">
    <property type="component" value="Unassembled WGS sequence"/>
</dbReference>
<organism evidence="2 3">
    <name type="scientific">Ignelater luminosus</name>
    <name type="common">Cucubano</name>
    <name type="synonym">Pyrophorus luminosus</name>
    <dbReference type="NCBI Taxonomy" id="2038154"/>
    <lineage>
        <taxon>Eukaryota</taxon>
        <taxon>Metazoa</taxon>
        <taxon>Ecdysozoa</taxon>
        <taxon>Arthropoda</taxon>
        <taxon>Hexapoda</taxon>
        <taxon>Insecta</taxon>
        <taxon>Pterygota</taxon>
        <taxon>Neoptera</taxon>
        <taxon>Endopterygota</taxon>
        <taxon>Coleoptera</taxon>
        <taxon>Polyphaga</taxon>
        <taxon>Elateriformia</taxon>
        <taxon>Elateroidea</taxon>
        <taxon>Elateridae</taxon>
        <taxon>Agrypninae</taxon>
        <taxon>Pyrophorini</taxon>
        <taxon>Ignelater</taxon>
    </lineage>
</organism>
<evidence type="ECO:0000313" key="2">
    <source>
        <dbReference type="EMBL" id="KAF2893421.1"/>
    </source>
</evidence>
<comment type="caution">
    <text evidence="2">The sequence shown here is derived from an EMBL/GenBank/DDBJ whole genome shotgun (WGS) entry which is preliminary data.</text>
</comment>